<dbReference type="Pfam" id="PF00069">
    <property type="entry name" value="Pkinase"/>
    <property type="match status" value="1"/>
</dbReference>
<dbReference type="PROSITE" id="PS50011">
    <property type="entry name" value="PROTEIN_KINASE_DOM"/>
    <property type="match status" value="1"/>
</dbReference>
<protein>
    <submittedName>
        <fullName evidence="9">Kinase-like protein</fullName>
    </submittedName>
</protein>
<feature type="domain" description="Protein kinase" evidence="8">
    <location>
        <begin position="59"/>
        <end position="403"/>
    </location>
</feature>
<proteinExistence type="predicted"/>
<evidence type="ECO:0000256" key="2">
    <source>
        <dbReference type="ARBA" id="ARBA00022679"/>
    </source>
</evidence>
<feature type="binding site" evidence="6">
    <location>
        <position position="88"/>
    </location>
    <ligand>
        <name>ATP</name>
        <dbReference type="ChEBI" id="CHEBI:30616"/>
    </ligand>
</feature>
<dbReference type="GO" id="GO:0004674">
    <property type="term" value="F:protein serine/threonine kinase activity"/>
    <property type="evidence" value="ECO:0007669"/>
    <property type="project" value="UniProtKB-KW"/>
</dbReference>
<keyword evidence="5 6" id="KW-0067">ATP-binding</keyword>
<keyword evidence="4 9" id="KW-0418">Kinase</keyword>
<dbReference type="SUPFAM" id="SSF56112">
    <property type="entry name" value="Protein kinase-like (PK-like)"/>
    <property type="match status" value="1"/>
</dbReference>
<dbReference type="GO" id="GO:0043484">
    <property type="term" value="P:regulation of RNA splicing"/>
    <property type="evidence" value="ECO:0007669"/>
    <property type="project" value="TreeGrafter"/>
</dbReference>
<dbReference type="GeneID" id="63854571"/>
<dbReference type="AlphaFoldDB" id="A0A9P4GB87"/>
<dbReference type="EMBL" id="ML976618">
    <property type="protein sequence ID" value="KAF1842628.1"/>
    <property type="molecule type" value="Genomic_DNA"/>
</dbReference>
<gene>
    <name evidence="9" type="ORF">K460DRAFT_410026</name>
</gene>
<dbReference type="Proteomes" id="UP000800039">
    <property type="component" value="Unassembled WGS sequence"/>
</dbReference>
<evidence type="ECO:0000256" key="3">
    <source>
        <dbReference type="ARBA" id="ARBA00022741"/>
    </source>
</evidence>
<reference evidence="9" key="1">
    <citation type="submission" date="2020-01" db="EMBL/GenBank/DDBJ databases">
        <authorList>
            <consortium name="DOE Joint Genome Institute"/>
            <person name="Haridas S."/>
            <person name="Albert R."/>
            <person name="Binder M."/>
            <person name="Bloem J."/>
            <person name="Labutti K."/>
            <person name="Salamov A."/>
            <person name="Andreopoulos B."/>
            <person name="Baker S.E."/>
            <person name="Barry K."/>
            <person name="Bills G."/>
            <person name="Bluhm B.H."/>
            <person name="Cannon C."/>
            <person name="Castanera R."/>
            <person name="Culley D.E."/>
            <person name="Daum C."/>
            <person name="Ezra D."/>
            <person name="Gonzalez J.B."/>
            <person name="Henrissat B."/>
            <person name="Kuo A."/>
            <person name="Liang C."/>
            <person name="Lipzen A."/>
            <person name="Lutzoni F."/>
            <person name="Magnuson J."/>
            <person name="Mondo S."/>
            <person name="Nolan M."/>
            <person name="Ohm R."/>
            <person name="Pangilinan J."/>
            <person name="Park H.-J."/>
            <person name="Ramirez L."/>
            <person name="Alfaro M."/>
            <person name="Sun H."/>
            <person name="Tritt A."/>
            <person name="Yoshinaga Y."/>
            <person name="Zwiers L.-H."/>
            <person name="Turgeon B.G."/>
            <person name="Goodwin S.B."/>
            <person name="Spatafora J.W."/>
            <person name="Crous P.W."/>
            <person name="Grigoriev I.V."/>
        </authorList>
    </citation>
    <scope>NUCLEOTIDE SEQUENCE</scope>
    <source>
        <strain evidence="9">CBS 394.84</strain>
    </source>
</reference>
<dbReference type="PANTHER" id="PTHR45646:SF11">
    <property type="entry name" value="SERINE_THREONINE-PROTEIN KINASE DOA"/>
    <property type="match status" value="1"/>
</dbReference>
<evidence type="ECO:0000256" key="7">
    <source>
        <dbReference type="SAM" id="MobiDB-lite"/>
    </source>
</evidence>
<accession>A0A9P4GB87</accession>
<dbReference type="GO" id="GO:0005524">
    <property type="term" value="F:ATP binding"/>
    <property type="evidence" value="ECO:0007669"/>
    <property type="project" value="UniProtKB-UniRule"/>
</dbReference>
<dbReference type="Gene3D" id="1.10.510.10">
    <property type="entry name" value="Transferase(Phosphotransferase) domain 1"/>
    <property type="match status" value="1"/>
</dbReference>
<evidence type="ECO:0000256" key="5">
    <source>
        <dbReference type="ARBA" id="ARBA00022840"/>
    </source>
</evidence>
<feature type="region of interest" description="Disordered" evidence="7">
    <location>
        <begin position="1"/>
        <end position="22"/>
    </location>
</feature>
<dbReference type="PANTHER" id="PTHR45646">
    <property type="entry name" value="SERINE/THREONINE-PROTEIN KINASE DOA-RELATED"/>
    <property type="match status" value="1"/>
</dbReference>
<comment type="caution">
    <text evidence="9">The sequence shown here is derived from an EMBL/GenBank/DDBJ whole genome shotgun (WGS) entry which is preliminary data.</text>
</comment>
<dbReference type="SMART" id="SM00220">
    <property type="entry name" value="S_TKc"/>
    <property type="match status" value="1"/>
</dbReference>
<dbReference type="PROSITE" id="PS00107">
    <property type="entry name" value="PROTEIN_KINASE_ATP"/>
    <property type="match status" value="1"/>
</dbReference>
<dbReference type="GO" id="GO:0005634">
    <property type="term" value="C:nucleus"/>
    <property type="evidence" value="ECO:0007669"/>
    <property type="project" value="TreeGrafter"/>
</dbReference>
<evidence type="ECO:0000256" key="4">
    <source>
        <dbReference type="ARBA" id="ARBA00022777"/>
    </source>
</evidence>
<evidence type="ECO:0000256" key="1">
    <source>
        <dbReference type="ARBA" id="ARBA00022527"/>
    </source>
</evidence>
<evidence type="ECO:0000313" key="9">
    <source>
        <dbReference type="EMBL" id="KAF1842628.1"/>
    </source>
</evidence>
<dbReference type="Gene3D" id="3.30.200.20">
    <property type="entry name" value="Phosphorylase Kinase, domain 1"/>
    <property type="match status" value="1"/>
</dbReference>
<organism evidence="9 10">
    <name type="scientific">Cucurbitaria berberidis CBS 394.84</name>
    <dbReference type="NCBI Taxonomy" id="1168544"/>
    <lineage>
        <taxon>Eukaryota</taxon>
        <taxon>Fungi</taxon>
        <taxon>Dikarya</taxon>
        <taxon>Ascomycota</taxon>
        <taxon>Pezizomycotina</taxon>
        <taxon>Dothideomycetes</taxon>
        <taxon>Pleosporomycetidae</taxon>
        <taxon>Pleosporales</taxon>
        <taxon>Pleosporineae</taxon>
        <taxon>Cucurbitariaceae</taxon>
        <taxon>Cucurbitaria</taxon>
    </lineage>
</organism>
<dbReference type="InterPro" id="IPR017441">
    <property type="entry name" value="Protein_kinase_ATP_BS"/>
</dbReference>
<dbReference type="InterPro" id="IPR051175">
    <property type="entry name" value="CLK_kinases"/>
</dbReference>
<keyword evidence="10" id="KW-1185">Reference proteome</keyword>
<keyword evidence="3 6" id="KW-0547">Nucleotide-binding</keyword>
<keyword evidence="2" id="KW-0808">Transferase</keyword>
<dbReference type="OrthoDB" id="5979581at2759"/>
<sequence>MTPRGTEDSQTGLPPPPPSSSSQRIVFQMPVFQNVEDVYMYGPGGYHPVDLGDVVGHSFKIIHKLGNGGFALVWLARDLNQDRYVALKILRSDASDNEVKILEHLKMAAGKTRITNLQETFTIHGPNGFHQCLVLDLGGPSLRRVTLYCKHPPLPFLKVAAMKIAEGVAALHEAGVCHGDLTDSNVLFEITGLQDWTEDEVHRYLGPPKTAPLLFLDGKPAPVFAPTHVVDALDYSHLNTEHLSSNILITDFGEAFFKDNVPKGLGTPASFSAPELLFGYQPSCAVDLWALGCLVFQIHTFQVLIPTIFSSDQEALAMAIETVGALPEAWQESFFSSLHLHILKVSKRRMHLNVFQGSKGEDSREDIITGAEQPRYLSIRSSHRPAKILTCLFNYPTHDSAII</sequence>
<name>A0A9P4GB87_9PLEO</name>
<dbReference type="RefSeq" id="XP_040785191.1">
    <property type="nucleotide sequence ID" value="XM_040937321.1"/>
</dbReference>
<keyword evidence="1" id="KW-0723">Serine/threonine-protein kinase</keyword>
<evidence type="ECO:0000313" key="10">
    <source>
        <dbReference type="Proteomes" id="UP000800039"/>
    </source>
</evidence>
<evidence type="ECO:0000259" key="8">
    <source>
        <dbReference type="PROSITE" id="PS50011"/>
    </source>
</evidence>
<dbReference type="InterPro" id="IPR000719">
    <property type="entry name" value="Prot_kinase_dom"/>
</dbReference>
<evidence type="ECO:0000256" key="6">
    <source>
        <dbReference type="PROSITE-ProRule" id="PRU10141"/>
    </source>
</evidence>
<dbReference type="InterPro" id="IPR011009">
    <property type="entry name" value="Kinase-like_dom_sf"/>
</dbReference>